<dbReference type="InterPro" id="IPR036412">
    <property type="entry name" value="HAD-like_sf"/>
</dbReference>
<gene>
    <name evidence="1" type="ORF">FD27_GL000586</name>
</gene>
<name>A0A0R1PB17_9LACO</name>
<dbReference type="InterPro" id="IPR041492">
    <property type="entry name" value="HAD_2"/>
</dbReference>
<dbReference type="PANTHER" id="PTHR43434">
    <property type="entry name" value="PHOSPHOGLYCOLATE PHOSPHATASE"/>
    <property type="match status" value="1"/>
</dbReference>
<dbReference type="AlphaFoldDB" id="A0A0R1PB17"/>
<dbReference type="Pfam" id="PF13419">
    <property type="entry name" value="HAD_2"/>
    <property type="match status" value="1"/>
</dbReference>
<protein>
    <submittedName>
        <fullName evidence="1">Beta-phosphoglucomutase glucose-1-phosphate phosphodismutase</fullName>
    </submittedName>
</protein>
<dbReference type="PANTHER" id="PTHR43434:SF1">
    <property type="entry name" value="PHOSPHOGLYCOLATE PHOSPHATASE"/>
    <property type="match status" value="1"/>
</dbReference>
<dbReference type="GO" id="GO:0008967">
    <property type="term" value="F:phosphoglycolate phosphatase activity"/>
    <property type="evidence" value="ECO:0007669"/>
    <property type="project" value="TreeGrafter"/>
</dbReference>
<dbReference type="EMBL" id="AZER01000014">
    <property type="protein sequence ID" value="KRL27844.1"/>
    <property type="molecule type" value="Genomic_DNA"/>
</dbReference>
<reference evidence="1 2" key="1">
    <citation type="journal article" date="2015" name="Genome Announc.">
        <title>Expanding the biotechnology potential of lactobacilli through comparative genomics of 213 strains and associated genera.</title>
        <authorList>
            <person name="Sun Z."/>
            <person name="Harris H.M."/>
            <person name="McCann A."/>
            <person name="Guo C."/>
            <person name="Argimon S."/>
            <person name="Zhang W."/>
            <person name="Yang X."/>
            <person name="Jeffery I.B."/>
            <person name="Cooney J.C."/>
            <person name="Kagawa T.F."/>
            <person name="Liu W."/>
            <person name="Song Y."/>
            <person name="Salvetti E."/>
            <person name="Wrobel A."/>
            <person name="Rasinkangas P."/>
            <person name="Parkhill J."/>
            <person name="Rea M.C."/>
            <person name="O'Sullivan O."/>
            <person name="Ritari J."/>
            <person name="Douillard F.P."/>
            <person name="Paul Ross R."/>
            <person name="Yang R."/>
            <person name="Briner A.E."/>
            <person name="Felis G.E."/>
            <person name="de Vos W.M."/>
            <person name="Barrangou R."/>
            <person name="Klaenhammer T.R."/>
            <person name="Caufield P.W."/>
            <person name="Cui Y."/>
            <person name="Zhang H."/>
            <person name="O'Toole P.W."/>
        </authorList>
    </citation>
    <scope>NUCLEOTIDE SEQUENCE [LARGE SCALE GENOMIC DNA]</scope>
    <source>
        <strain evidence="1 2">DSM 13145</strain>
    </source>
</reference>
<dbReference type="OrthoDB" id="2315548at2"/>
<proteinExistence type="predicted"/>
<dbReference type="InterPro" id="IPR023214">
    <property type="entry name" value="HAD_sf"/>
</dbReference>
<evidence type="ECO:0000313" key="2">
    <source>
        <dbReference type="Proteomes" id="UP000051445"/>
    </source>
</evidence>
<dbReference type="SUPFAM" id="SSF56784">
    <property type="entry name" value="HAD-like"/>
    <property type="match status" value="1"/>
</dbReference>
<accession>A0A0R1PB17</accession>
<dbReference type="Gene3D" id="1.10.150.240">
    <property type="entry name" value="Putative phosphatase, domain 2"/>
    <property type="match status" value="1"/>
</dbReference>
<evidence type="ECO:0000313" key="1">
    <source>
        <dbReference type="EMBL" id="KRL27844.1"/>
    </source>
</evidence>
<dbReference type="Proteomes" id="UP000051445">
    <property type="component" value="Unassembled WGS sequence"/>
</dbReference>
<sequence>MKGAVLSLNHIILNTDELQFQAWRELAMYEFGMGLPGKMAQSLAGLSRQQALQVVLQHFKQTDADEEALLKEQYEMYGKAIDGITDDQLLPNAKRLIINFYDHYVDLAVNDTDGYAHDILEKVNLDDYFNVVVDDNHTDNLYLKACEELSIEPADCIGIGTSQHEIQLMKDANILSVGVGDSKQISSADYQVTQVGDLRYAMLRKLWEDRQE</sequence>
<dbReference type="PATRIC" id="fig|1423746.3.peg.596"/>
<dbReference type="InterPro" id="IPR023198">
    <property type="entry name" value="PGP-like_dom2"/>
</dbReference>
<organism evidence="1 2">
    <name type="scientific">Limosilactobacillus frumenti DSM 13145</name>
    <dbReference type="NCBI Taxonomy" id="1423746"/>
    <lineage>
        <taxon>Bacteria</taxon>
        <taxon>Bacillati</taxon>
        <taxon>Bacillota</taxon>
        <taxon>Bacilli</taxon>
        <taxon>Lactobacillales</taxon>
        <taxon>Lactobacillaceae</taxon>
        <taxon>Limosilactobacillus</taxon>
    </lineage>
</organism>
<comment type="caution">
    <text evidence="1">The sequence shown here is derived from an EMBL/GenBank/DDBJ whole genome shotgun (WGS) entry which is preliminary data.</text>
</comment>
<dbReference type="Gene3D" id="3.40.50.1000">
    <property type="entry name" value="HAD superfamily/HAD-like"/>
    <property type="match status" value="1"/>
</dbReference>
<keyword evidence="2" id="KW-1185">Reference proteome</keyword>
<dbReference type="GO" id="GO:0006281">
    <property type="term" value="P:DNA repair"/>
    <property type="evidence" value="ECO:0007669"/>
    <property type="project" value="TreeGrafter"/>
</dbReference>
<dbReference type="RefSeq" id="WP_057749910.1">
    <property type="nucleotide sequence ID" value="NZ_AZER01000014.1"/>
</dbReference>
<dbReference type="InterPro" id="IPR050155">
    <property type="entry name" value="HAD-like_hydrolase_sf"/>
</dbReference>
<dbReference type="STRING" id="1423746.FD27_GL000586"/>